<comment type="caution">
    <text evidence="1">The sequence shown here is derived from an EMBL/GenBank/DDBJ whole genome shotgun (WGS) entry which is preliminary data.</text>
</comment>
<organism evidence="1 2">
    <name type="scientific">Persea americana</name>
    <name type="common">Avocado</name>
    <dbReference type="NCBI Taxonomy" id="3435"/>
    <lineage>
        <taxon>Eukaryota</taxon>
        <taxon>Viridiplantae</taxon>
        <taxon>Streptophyta</taxon>
        <taxon>Embryophyta</taxon>
        <taxon>Tracheophyta</taxon>
        <taxon>Spermatophyta</taxon>
        <taxon>Magnoliopsida</taxon>
        <taxon>Magnoliidae</taxon>
        <taxon>Laurales</taxon>
        <taxon>Lauraceae</taxon>
        <taxon>Persea</taxon>
    </lineage>
</organism>
<sequence length="129" mass="13664">MTPTLAMLSTWLLLWSVYLLWGHSTAIAMAGLLGQLDVLAEQQLELGLSEVREAETSGAALDGVGNAWKYVRDRHNRNTRRAGSAAIAVDVAPSGPPAYAFRIAAAALGAAVEVERSDPLLLVLGLDPL</sequence>
<gene>
    <name evidence="1" type="ORF">MRB53_006088</name>
</gene>
<protein>
    <submittedName>
        <fullName evidence="1">Uncharacterized protein</fullName>
    </submittedName>
</protein>
<dbReference type="Proteomes" id="UP001234297">
    <property type="component" value="Chromosome 2"/>
</dbReference>
<evidence type="ECO:0000313" key="2">
    <source>
        <dbReference type="Proteomes" id="UP001234297"/>
    </source>
</evidence>
<reference evidence="1 2" key="1">
    <citation type="journal article" date="2022" name="Hortic Res">
        <title>A haplotype resolved chromosomal level avocado genome allows analysis of novel avocado genes.</title>
        <authorList>
            <person name="Nath O."/>
            <person name="Fletcher S.J."/>
            <person name="Hayward A."/>
            <person name="Shaw L.M."/>
            <person name="Masouleh A.K."/>
            <person name="Furtado A."/>
            <person name="Henry R.J."/>
            <person name="Mitter N."/>
        </authorList>
    </citation>
    <scope>NUCLEOTIDE SEQUENCE [LARGE SCALE GENOMIC DNA]</scope>
    <source>
        <strain evidence="2">cv. Hass</strain>
    </source>
</reference>
<accession>A0ACC2MFA1</accession>
<proteinExistence type="predicted"/>
<name>A0ACC2MFA1_PERAE</name>
<dbReference type="EMBL" id="CM056810">
    <property type="protein sequence ID" value="KAJ8644340.1"/>
    <property type="molecule type" value="Genomic_DNA"/>
</dbReference>
<keyword evidence="2" id="KW-1185">Reference proteome</keyword>
<evidence type="ECO:0000313" key="1">
    <source>
        <dbReference type="EMBL" id="KAJ8644340.1"/>
    </source>
</evidence>